<feature type="domain" description="Pyruvate carboxyltransferase" evidence="2">
    <location>
        <begin position="23"/>
        <end position="279"/>
    </location>
</feature>
<protein>
    <submittedName>
        <fullName evidence="3">Aldolase catalytic domain-containing protein</fullName>
    </submittedName>
</protein>
<name>A0ABU4WDX1_9BACT</name>
<accession>A0ABU4WDX1</accession>
<dbReference type="Pfam" id="PF00682">
    <property type="entry name" value="HMGL-like"/>
    <property type="match status" value="1"/>
</dbReference>
<dbReference type="PROSITE" id="PS50991">
    <property type="entry name" value="PYR_CT"/>
    <property type="match status" value="1"/>
</dbReference>
<evidence type="ECO:0000259" key="2">
    <source>
        <dbReference type="PROSITE" id="PS50991"/>
    </source>
</evidence>
<keyword evidence="4" id="KW-1185">Reference proteome</keyword>
<dbReference type="PANTHER" id="PTHR10277:SF9">
    <property type="entry name" value="2-ISOPROPYLMALATE SYNTHASE 1, CHLOROPLASTIC-RELATED"/>
    <property type="match status" value="1"/>
</dbReference>
<organism evidence="3 4">
    <name type="scientific">Intestinicryptomonas porci</name>
    <dbReference type="NCBI Taxonomy" id="2926320"/>
    <lineage>
        <taxon>Bacteria</taxon>
        <taxon>Pseudomonadati</taxon>
        <taxon>Verrucomicrobiota</taxon>
        <taxon>Opitutia</taxon>
        <taxon>Opitutales</taxon>
        <taxon>Intestinicryptomonaceae</taxon>
        <taxon>Intestinicryptomonas</taxon>
    </lineage>
</organism>
<reference evidence="3 4" key="1">
    <citation type="submission" date="2022-03" db="EMBL/GenBank/DDBJ databases">
        <title>Novel taxa within the pig intestine.</title>
        <authorList>
            <person name="Wylensek D."/>
            <person name="Bishof K."/>
            <person name="Afrizal A."/>
            <person name="Clavel T."/>
        </authorList>
    </citation>
    <scope>NUCLEOTIDE SEQUENCE [LARGE SCALE GENOMIC DNA]</scope>
    <source>
        <strain evidence="3 4">CLA-KB-P66</strain>
    </source>
</reference>
<dbReference type="EMBL" id="JALBUT010000001">
    <property type="protein sequence ID" value="MDX8414755.1"/>
    <property type="molecule type" value="Genomic_DNA"/>
</dbReference>
<evidence type="ECO:0000313" key="3">
    <source>
        <dbReference type="EMBL" id="MDX8414755.1"/>
    </source>
</evidence>
<evidence type="ECO:0000256" key="1">
    <source>
        <dbReference type="ARBA" id="ARBA00023211"/>
    </source>
</evidence>
<dbReference type="InterPro" id="IPR013785">
    <property type="entry name" value="Aldolase_TIM"/>
</dbReference>
<dbReference type="RefSeq" id="WP_370396204.1">
    <property type="nucleotide sequence ID" value="NZ_JALBUT010000001.1"/>
</dbReference>
<dbReference type="CDD" id="cd07944">
    <property type="entry name" value="DRE_TIM_HOA_like"/>
    <property type="match status" value="1"/>
</dbReference>
<dbReference type="Proteomes" id="UP001275932">
    <property type="component" value="Unassembled WGS sequence"/>
</dbReference>
<sequence length="333" mass="37619">MSAKTKEKPQNSAGRWIGYRKEIKVLDCTIRDGGLMNDSNFEDKTVRAVYDACTAAGIDYMEIGYKNSKKIFAPNKYGAWRSCDEDDVRRIVGDNKSDLKLCAMADAEKSDYKTDILPKEKSPLDMIRVATYIHQLPLAIDMIKDATDKGYETTVNIMAISTVREQELDEALEMLSQSPVGTIYLVDSFGSLYTEQIGYMARKYLKYARAAGKEVGIHAHNNMQLAFANTIEAITKGINMLDATMAGLGRGAGNCPLELLIGFLHNPKYMLRPVLECIQNDIEPLREKLGWGFDYPYMLTGLLNRHPRSAMAHQDSENKKDILYFYDQTMREI</sequence>
<proteinExistence type="predicted"/>
<comment type="caution">
    <text evidence="3">The sequence shown here is derived from an EMBL/GenBank/DDBJ whole genome shotgun (WGS) entry which is preliminary data.</text>
</comment>
<dbReference type="InterPro" id="IPR000891">
    <property type="entry name" value="PYR_CT"/>
</dbReference>
<dbReference type="Gene3D" id="3.20.20.70">
    <property type="entry name" value="Aldolase class I"/>
    <property type="match status" value="1"/>
</dbReference>
<dbReference type="PANTHER" id="PTHR10277">
    <property type="entry name" value="HOMOCITRATE SYNTHASE-RELATED"/>
    <property type="match status" value="1"/>
</dbReference>
<evidence type="ECO:0000313" key="4">
    <source>
        <dbReference type="Proteomes" id="UP001275932"/>
    </source>
</evidence>
<keyword evidence="1" id="KW-0464">Manganese</keyword>
<dbReference type="InterPro" id="IPR050073">
    <property type="entry name" value="2-IPM_HCS-like"/>
</dbReference>
<gene>
    <name evidence="3" type="ORF">MOX91_00955</name>
</gene>
<dbReference type="SUPFAM" id="SSF51569">
    <property type="entry name" value="Aldolase"/>
    <property type="match status" value="1"/>
</dbReference>